<proteinExistence type="predicted"/>
<dbReference type="InterPro" id="IPR002035">
    <property type="entry name" value="VWF_A"/>
</dbReference>
<name>A0ABN1QH51_9ACTN</name>
<evidence type="ECO:0000313" key="3">
    <source>
        <dbReference type="EMBL" id="GAA0942185.1"/>
    </source>
</evidence>
<feature type="compositionally biased region" description="Low complexity" evidence="1">
    <location>
        <begin position="74"/>
        <end position="90"/>
    </location>
</feature>
<dbReference type="SUPFAM" id="SSF53300">
    <property type="entry name" value="vWA-like"/>
    <property type="match status" value="1"/>
</dbReference>
<dbReference type="EMBL" id="BAAAHH010000003">
    <property type="protein sequence ID" value="GAA0942185.1"/>
    <property type="molecule type" value="Genomic_DNA"/>
</dbReference>
<keyword evidence="4" id="KW-1185">Reference proteome</keyword>
<dbReference type="PANTHER" id="PTHR30634:SF16">
    <property type="entry name" value="OUTER-MEMBRANE LIPOPROTEIN LOLB"/>
    <property type="match status" value="1"/>
</dbReference>
<organism evidence="3 4">
    <name type="scientific">Actinocorallia libanotica</name>
    <dbReference type="NCBI Taxonomy" id="46162"/>
    <lineage>
        <taxon>Bacteria</taxon>
        <taxon>Bacillati</taxon>
        <taxon>Actinomycetota</taxon>
        <taxon>Actinomycetes</taxon>
        <taxon>Streptosporangiales</taxon>
        <taxon>Thermomonosporaceae</taxon>
        <taxon>Actinocorallia</taxon>
    </lineage>
</organism>
<dbReference type="Pfam" id="PF05762">
    <property type="entry name" value="VWA_CoxE"/>
    <property type="match status" value="1"/>
</dbReference>
<protein>
    <recommendedName>
        <fullName evidence="2">VWFA domain-containing protein</fullName>
    </recommendedName>
</protein>
<feature type="domain" description="VWFA" evidence="2">
    <location>
        <begin position="327"/>
        <end position="489"/>
    </location>
</feature>
<dbReference type="Gene3D" id="3.40.50.410">
    <property type="entry name" value="von Willebrand factor, type A domain"/>
    <property type="match status" value="1"/>
</dbReference>
<evidence type="ECO:0000259" key="2">
    <source>
        <dbReference type="SMART" id="SM00327"/>
    </source>
</evidence>
<comment type="caution">
    <text evidence="3">The sequence shown here is derived from an EMBL/GenBank/DDBJ whole genome shotgun (WGS) entry which is preliminary data.</text>
</comment>
<dbReference type="InterPro" id="IPR050458">
    <property type="entry name" value="LolB"/>
</dbReference>
<sequence length="501" mass="51830">MNDETAPTARDTALSQDAHGDDANAGASTAGTDANPGMTAAGTDANVGMTPAGTDANPGMTAAGTDANAGMTPAGTDANAGMTAAGADANPGMTAAGADANPGMTAAGAGAAGPEGAGDAAAAGAAGEVERRRRWRMVLGEGAGTGVVPQGADKKMDAALEALYGEKAGKRRGGLQESAPQVARWLGDIREYFPGPVVRVLQQDAIERLDLGRLLLEPEMLEAVEPDVHLVGVLLSLGSVLPERARETARAVVRQVVRQVEERLEQRLRSAVRGALERSARERRPRRQADVDWRRTVHANLRTYLPERRTVVPERLVGFGRAARGVRRDVILCVDQSGSMAPSVVYAGILGAALASVPALRTSFVAFDTAVADLSGRLHDPVEVLFGTQLGGGTDINRALAYCQSLVSRPSETVVVLISDLYEGGPREEMLRRAAALHRSGVRLIALLALSDDGAPAYDHENAAALTALGVPVFACTPDRFPDLIAAALEGGTGRGGGLAP</sequence>
<dbReference type="InterPro" id="IPR008912">
    <property type="entry name" value="Uncharacterised_CoxE"/>
</dbReference>
<evidence type="ECO:0000256" key="1">
    <source>
        <dbReference type="SAM" id="MobiDB-lite"/>
    </source>
</evidence>
<feature type="compositionally biased region" description="Low complexity" evidence="1">
    <location>
        <begin position="117"/>
        <end position="127"/>
    </location>
</feature>
<gene>
    <name evidence="3" type="ORF">GCM10009550_13200</name>
</gene>
<dbReference type="SMART" id="SM00327">
    <property type="entry name" value="VWA"/>
    <property type="match status" value="1"/>
</dbReference>
<dbReference type="InterPro" id="IPR036465">
    <property type="entry name" value="vWFA_dom_sf"/>
</dbReference>
<evidence type="ECO:0000313" key="4">
    <source>
        <dbReference type="Proteomes" id="UP001500665"/>
    </source>
</evidence>
<dbReference type="Proteomes" id="UP001500665">
    <property type="component" value="Unassembled WGS sequence"/>
</dbReference>
<dbReference type="PANTHER" id="PTHR30634">
    <property type="entry name" value="OUTER MEMBRANE LOLAB LIPOPROTEIN INSERTION APPARATUS"/>
    <property type="match status" value="1"/>
</dbReference>
<feature type="region of interest" description="Disordered" evidence="1">
    <location>
        <begin position="1"/>
        <end position="127"/>
    </location>
</feature>
<reference evidence="3 4" key="1">
    <citation type="journal article" date="2019" name="Int. J. Syst. Evol. Microbiol.">
        <title>The Global Catalogue of Microorganisms (GCM) 10K type strain sequencing project: providing services to taxonomists for standard genome sequencing and annotation.</title>
        <authorList>
            <consortium name="The Broad Institute Genomics Platform"/>
            <consortium name="The Broad Institute Genome Sequencing Center for Infectious Disease"/>
            <person name="Wu L."/>
            <person name="Ma J."/>
        </authorList>
    </citation>
    <scope>NUCLEOTIDE SEQUENCE [LARGE SCALE GENOMIC DNA]</scope>
    <source>
        <strain evidence="3 4">JCM 10696</strain>
    </source>
</reference>
<accession>A0ABN1QH51</accession>